<dbReference type="EMBL" id="WNWR01000219">
    <property type="protein sequence ID" value="KAE9988127.1"/>
    <property type="molecule type" value="Genomic_DNA"/>
</dbReference>
<evidence type="ECO:0000313" key="2">
    <source>
        <dbReference type="EMBL" id="KAE9988127.1"/>
    </source>
</evidence>
<dbReference type="Proteomes" id="UP000490939">
    <property type="component" value="Unassembled WGS sequence"/>
</dbReference>
<evidence type="ECO:0000313" key="4">
    <source>
        <dbReference type="Proteomes" id="UP000490939"/>
    </source>
</evidence>
<proteinExistence type="predicted"/>
<dbReference type="AlphaFoldDB" id="A0A8H3VDT4"/>
<protein>
    <submittedName>
        <fullName evidence="2">Uncharacterized protein</fullName>
    </submittedName>
</protein>
<dbReference type="Proteomes" id="UP000447873">
    <property type="component" value="Unassembled WGS sequence"/>
</dbReference>
<accession>A0A8H3VDT4</accession>
<dbReference type="EMBL" id="WNWS01000049">
    <property type="protein sequence ID" value="KAE9984529.1"/>
    <property type="molecule type" value="Genomic_DNA"/>
</dbReference>
<gene>
    <name evidence="2" type="ORF">EG327_003486</name>
    <name evidence="1" type="ORF">EG328_008557</name>
</gene>
<organism evidence="2 4">
    <name type="scientific">Venturia inaequalis</name>
    <name type="common">Apple scab fungus</name>
    <dbReference type="NCBI Taxonomy" id="5025"/>
    <lineage>
        <taxon>Eukaryota</taxon>
        <taxon>Fungi</taxon>
        <taxon>Dikarya</taxon>
        <taxon>Ascomycota</taxon>
        <taxon>Pezizomycotina</taxon>
        <taxon>Dothideomycetes</taxon>
        <taxon>Pleosporomycetidae</taxon>
        <taxon>Venturiales</taxon>
        <taxon>Venturiaceae</taxon>
        <taxon>Venturia</taxon>
    </lineage>
</organism>
<comment type="caution">
    <text evidence="2">The sequence shown here is derived from an EMBL/GenBank/DDBJ whole genome shotgun (WGS) entry which is preliminary data.</text>
</comment>
<reference evidence="2 4" key="1">
    <citation type="submission" date="2019-07" db="EMBL/GenBank/DDBJ databases">
        <title>Venturia inaequalis Genome Resource.</title>
        <authorList>
            <person name="Lichtner F.J."/>
        </authorList>
    </citation>
    <scope>NUCLEOTIDE SEQUENCE [LARGE SCALE GENOMIC DNA]</scope>
    <source>
        <strain evidence="1 3">120213</strain>
        <strain evidence="2 4">DMI_063113</strain>
    </source>
</reference>
<evidence type="ECO:0000313" key="3">
    <source>
        <dbReference type="Proteomes" id="UP000447873"/>
    </source>
</evidence>
<name>A0A8H3VDT4_VENIN</name>
<sequence length="226" mass="26359">MAGLASQIEALFHLHFCQRRPPPTPISKRAFKFWCETNARKNIIRDCIRDPSTAEDSFERQILHCMALERGEKWGDGLVSLKRFYDLPNELKLQILELTLTEDEIKGELATRTYTISPYGNHRPKPISDAQLLDFRFDGNRPGSDARQWYEQIRKVSGLRPVAETMKGMWSIWIDEWIHEFAYEGFFSSDCPIGSCTEHTAAWIKAWRALWLPRLKLQFAERRGRG</sequence>
<keyword evidence="4" id="KW-1185">Reference proteome</keyword>
<evidence type="ECO:0000313" key="1">
    <source>
        <dbReference type="EMBL" id="KAE9984529.1"/>
    </source>
</evidence>